<feature type="compositionally biased region" description="Basic and acidic residues" evidence="1">
    <location>
        <begin position="144"/>
        <end position="154"/>
    </location>
</feature>
<feature type="non-terminal residue" evidence="2">
    <location>
        <position position="1"/>
    </location>
</feature>
<organism evidence="2">
    <name type="scientific">marine metagenome</name>
    <dbReference type="NCBI Taxonomy" id="408172"/>
    <lineage>
        <taxon>unclassified sequences</taxon>
        <taxon>metagenomes</taxon>
        <taxon>ecological metagenomes</taxon>
    </lineage>
</organism>
<dbReference type="EMBL" id="UINC01067864">
    <property type="protein sequence ID" value="SVB99952.1"/>
    <property type="molecule type" value="Genomic_DNA"/>
</dbReference>
<feature type="compositionally biased region" description="Basic and acidic residues" evidence="1">
    <location>
        <begin position="88"/>
        <end position="108"/>
    </location>
</feature>
<accession>A0A382IL04</accession>
<feature type="compositionally biased region" description="Basic and acidic residues" evidence="1">
    <location>
        <begin position="162"/>
        <end position="176"/>
    </location>
</feature>
<name>A0A382IL04_9ZZZZ</name>
<evidence type="ECO:0000313" key="2">
    <source>
        <dbReference type="EMBL" id="SVB99952.1"/>
    </source>
</evidence>
<reference evidence="2" key="1">
    <citation type="submission" date="2018-05" db="EMBL/GenBank/DDBJ databases">
        <authorList>
            <person name="Lanie J.A."/>
            <person name="Ng W.-L."/>
            <person name="Kazmierczak K.M."/>
            <person name="Andrzejewski T.M."/>
            <person name="Davidsen T.M."/>
            <person name="Wayne K.J."/>
            <person name="Tettelin H."/>
            <person name="Glass J.I."/>
            <person name="Rusch D."/>
            <person name="Podicherti R."/>
            <person name="Tsui H.-C.T."/>
            <person name="Winkler M.E."/>
        </authorList>
    </citation>
    <scope>NUCLEOTIDE SEQUENCE</scope>
</reference>
<dbReference type="Pfam" id="PF12005">
    <property type="entry name" value="DUF3499"/>
    <property type="match status" value="1"/>
</dbReference>
<dbReference type="AlphaFoldDB" id="A0A382IL04"/>
<sequence length="189" mass="21393">YLCMRSACSGKAVYLVEMNVKGTSFIIRDLDEVEGPGQVVLCEVHVGRLKAPKGWQLIDERSRGNLVQFPEDRENRPKRRKRGVLSGFKRESSDEVVRPIGEARHPLETEDSSQTPSPEKTPLLARAFTGLSKHPSLPQSESVEGDHETDRQGIFDEEDWDQRDASEVDEERRDGDQMDFDSIDLEPIA</sequence>
<feature type="region of interest" description="Disordered" evidence="1">
    <location>
        <begin position="68"/>
        <end position="189"/>
    </location>
</feature>
<dbReference type="InterPro" id="IPR021888">
    <property type="entry name" value="DUF3499"/>
</dbReference>
<protein>
    <submittedName>
        <fullName evidence="2">Uncharacterized protein</fullName>
    </submittedName>
</protein>
<feature type="compositionally biased region" description="Acidic residues" evidence="1">
    <location>
        <begin position="177"/>
        <end position="189"/>
    </location>
</feature>
<proteinExistence type="predicted"/>
<gene>
    <name evidence="2" type="ORF">METZ01_LOCUS252806</name>
</gene>
<evidence type="ECO:0000256" key="1">
    <source>
        <dbReference type="SAM" id="MobiDB-lite"/>
    </source>
</evidence>